<sequence length="320" mass="36742">MPIETGAHSAYTGAQYRILCHDTLRIPFKNLSNLSRGSSADSQTTVQGARYVKGRRFSHITEQRGVILDGILLMQLDLLIMCHDRVHDIQVPICPIHVVKSALCRTGVIITHIMMLRWGPVNDRFRPINGNTVRVILHRDHMVDRTIKCHTLGGWNFINCFTFYPVYDRRRRCDGDNLGIVLFLTAAIIPMSLQREYILQLNFFLPRKINLGSRRAGRGFSAWNVSAFGFRGNLDERGWNSLVGGWFIIIRYNEEIHRYTTRKPEWISSHFNNTSPRQSWFIILALWPHGTIACHPLHATRNPSPVRAHFSSLDSATNSR</sequence>
<evidence type="ECO:0000313" key="2">
    <source>
        <dbReference type="Proteomes" id="UP000268093"/>
    </source>
</evidence>
<dbReference type="AlphaFoldDB" id="A0A433DEF7"/>
<proteinExistence type="predicted"/>
<organism evidence="1 2">
    <name type="scientific">Jimgerdemannia flammicorona</name>
    <dbReference type="NCBI Taxonomy" id="994334"/>
    <lineage>
        <taxon>Eukaryota</taxon>
        <taxon>Fungi</taxon>
        <taxon>Fungi incertae sedis</taxon>
        <taxon>Mucoromycota</taxon>
        <taxon>Mucoromycotina</taxon>
        <taxon>Endogonomycetes</taxon>
        <taxon>Endogonales</taxon>
        <taxon>Endogonaceae</taxon>
        <taxon>Jimgerdemannia</taxon>
    </lineage>
</organism>
<dbReference type="Proteomes" id="UP000268093">
    <property type="component" value="Unassembled WGS sequence"/>
</dbReference>
<protein>
    <submittedName>
        <fullName evidence="1">Uncharacterized protein</fullName>
    </submittedName>
</protein>
<dbReference type="EMBL" id="RBNI01002527">
    <property type="protein sequence ID" value="RUP49194.1"/>
    <property type="molecule type" value="Genomic_DNA"/>
</dbReference>
<gene>
    <name evidence="1" type="ORF">BC936DRAFT_143093</name>
</gene>
<evidence type="ECO:0000313" key="1">
    <source>
        <dbReference type="EMBL" id="RUP49194.1"/>
    </source>
</evidence>
<accession>A0A433DEF7</accession>
<keyword evidence="2" id="KW-1185">Reference proteome</keyword>
<name>A0A433DEF7_9FUNG</name>
<comment type="caution">
    <text evidence="1">The sequence shown here is derived from an EMBL/GenBank/DDBJ whole genome shotgun (WGS) entry which is preliminary data.</text>
</comment>
<reference evidence="1 2" key="1">
    <citation type="journal article" date="2018" name="New Phytol.">
        <title>Phylogenomics of Endogonaceae and evolution of mycorrhizas within Mucoromycota.</title>
        <authorList>
            <person name="Chang Y."/>
            <person name="Desiro A."/>
            <person name="Na H."/>
            <person name="Sandor L."/>
            <person name="Lipzen A."/>
            <person name="Clum A."/>
            <person name="Barry K."/>
            <person name="Grigoriev I.V."/>
            <person name="Martin F.M."/>
            <person name="Stajich J.E."/>
            <person name="Smith M.E."/>
            <person name="Bonito G."/>
            <person name="Spatafora J.W."/>
        </authorList>
    </citation>
    <scope>NUCLEOTIDE SEQUENCE [LARGE SCALE GENOMIC DNA]</scope>
    <source>
        <strain evidence="1 2">GMNB39</strain>
    </source>
</reference>